<protein>
    <submittedName>
        <fullName evidence="2">Uncharacterized protein</fullName>
    </submittedName>
</protein>
<dbReference type="EMBL" id="PYOC01000001">
    <property type="protein sequence ID" value="PSV49800.1"/>
    <property type="molecule type" value="Genomic_DNA"/>
</dbReference>
<name>A0A2T3LEJ1_9GAMM</name>
<evidence type="ECO:0000313" key="3">
    <source>
        <dbReference type="Proteomes" id="UP000241803"/>
    </source>
</evidence>
<dbReference type="AlphaFoldDB" id="A0A2T3LEJ1"/>
<keyword evidence="1" id="KW-0175">Coiled coil</keyword>
<feature type="coiled-coil region" evidence="1">
    <location>
        <begin position="151"/>
        <end position="206"/>
    </location>
</feature>
<proteinExistence type="predicted"/>
<evidence type="ECO:0000313" key="2">
    <source>
        <dbReference type="EMBL" id="PSV49800.1"/>
    </source>
</evidence>
<sequence length="497" mass="57667">MHRGRLLVHSSVSFKVETKEIVMKFTYKFALLSTIYMLVSCNSESHLDLSSFDIDSPVKKTDAINGFIITNSHNPLDVPEKFLKIQSLSAKLINQHWLENPNFILQITDLKMLLKSTNIVEANTYITTLEIAQKRYLKNMVAVRSQARFMQQDLDNTLNDYDQAIQVLTRELTLLETPEKTYQDNIKHLINDIKQATKKYSQLSNKYNKSLTTIINNDITSSSDLYDLRFSFVEGPHTLCSRYKGMDELLNKVLENCVYINKEQILSGFNEEDRIKVSSHIDNFAPRLWNQLISLNGFFDTNNNVQYFENSLRQQLSTARKDLRDKQNIQHIDIAKLVENYQTQISLLENQRQNILDNPLLTHDRKIDINQSSFVQSFQRLQTNVKNPIKPFAQKFHDPNLSNAFIRAYAKKTIQCYPSELIFTVSHTGAFSLPFSYRTQELVFDFHHNQQYLAFQGILTTSFPVVIKAGDSNVILRRGKSLTEKLNGRLREQWSKV</sequence>
<evidence type="ECO:0000256" key="1">
    <source>
        <dbReference type="SAM" id="Coils"/>
    </source>
</evidence>
<dbReference type="Proteomes" id="UP000241803">
    <property type="component" value="Unassembled WGS sequence"/>
</dbReference>
<comment type="caution">
    <text evidence="2">The sequence shown here is derived from an EMBL/GenBank/DDBJ whole genome shotgun (WGS) entry which is preliminary data.</text>
</comment>
<reference evidence="2 3" key="1">
    <citation type="submission" date="2018-03" db="EMBL/GenBank/DDBJ databases">
        <title>Whole genome sequencing of Histamine producing bacteria.</title>
        <authorList>
            <person name="Butler K."/>
        </authorList>
    </citation>
    <scope>NUCLEOTIDE SEQUENCE [LARGE SCALE GENOMIC DNA]</scope>
    <source>
        <strain evidence="2 3">ATCC 19614</strain>
    </source>
</reference>
<organism evidence="2 3">
    <name type="scientific">Photobacterium indicum</name>
    <dbReference type="NCBI Taxonomy" id="81447"/>
    <lineage>
        <taxon>Bacteria</taxon>
        <taxon>Pseudomonadati</taxon>
        <taxon>Pseudomonadota</taxon>
        <taxon>Gammaproteobacteria</taxon>
        <taxon>Vibrionales</taxon>
        <taxon>Vibrionaceae</taxon>
        <taxon>Photobacterium</taxon>
    </lineage>
</organism>
<keyword evidence="3" id="KW-1185">Reference proteome</keyword>
<accession>A0A2T3LEJ1</accession>
<gene>
    <name evidence="2" type="ORF">C9J47_04375</name>
</gene>